<protein>
    <submittedName>
        <fullName evidence="2">Glutaredoxin family protein</fullName>
    </submittedName>
</protein>
<organism evidence="2 3">
    <name type="scientific">Rhodococcus pyridinivorans</name>
    <dbReference type="NCBI Taxonomy" id="103816"/>
    <lineage>
        <taxon>Bacteria</taxon>
        <taxon>Bacillati</taxon>
        <taxon>Actinomycetota</taxon>
        <taxon>Actinomycetes</taxon>
        <taxon>Mycobacteriales</taxon>
        <taxon>Nocardiaceae</taxon>
        <taxon>Rhodococcus</taxon>
    </lineage>
</organism>
<dbReference type="Proteomes" id="UP000593818">
    <property type="component" value="Chromosome"/>
</dbReference>
<dbReference type="Gene3D" id="3.40.30.10">
    <property type="entry name" value="Glutaredoxin"/>
    <property type="match status" value="1"/>
</dbReference>
<evidence type="ECO:0000259" key="1">
    <source>
        <dbReference type="Pfam" id="PF00462"/>
    </source>
</evidence>
<dbReference type="RefSeq" id="WP_193902240.1">
    <property type="nucleotide sequence ID" value="NZ_CP063450.1"/>
</dbReference>
<evidence type="ECO:0000313" key="2">
    <source>
        <dbReference type="EMBL" id="QOV97189.1"/>
    </source>
</evidence>
<dbReference type="PROSITE" id="PS51354">
    <property type="entry name" value="GLUTAREDOXIN_2"/>
    <property type="match status" value="1"/>
</dbReference>
<dbReference type="AlphaFoldDB" id="A0A7M2XHQ2"/>
<gene>
    <name evidence="2" type="ORF">INP59_14525</name>
</gene>
<dbReference type="InterPro" id="IPR036249">
    <property type="entry name" value="Thioredoxin-like_sf"/>
</dbReference>
<accession>A0A7M2XHQ2</accession>
<sequence length="107" mass="11386">MTNPVPVTLFAKTTGCQQCVATKKHLDRQGTPYELRYVDEDPAAADAVRLLGYQAVPVVVAGDMHWSGFRPDKLNALGRLHTVAADIAELDAAAEAYLAEGSESSAA</sequence>
<name>A0A7M2XHQ2_9NOCA</name>
<proteinExistence type="predicted"/>
<evidence type="ECO:0000313" key="3">
    <source>
        <dbReference type="Proteomes" id="UP000593818"/>
    </source>
</evidence>
<keyword evidence="3" id="KW-1185">Reference proteome</keyword>
<dbReference type="EMBL" id="CP063450">
    <property type="protein sequence ID" value="QOV97189.1"/>
    <property type="molecule type" value="Genomic_DNA"/>
</dbReference>
<dbReference type="InterPro" id="IPR002109">
    <property type="entry name" value="Glutaredoxin"/>
</dbReference>
<feature type="domain" description="Glutaredoxin" evidence="1">
    <location>
        <begin position="7"/>
        <end position="66"/>
    </location>
</feature>
<dbReference type="Pfam" id="PF00462">
    <property type="entry name" value="Glutaredoxin"/>
    <property type="match status" value="1"/>
</dbReference>
<dbReference type="CDD" id="cd02976">
    <property type="entry name" value="NrdH"/>
    <property type="match status" value="1"/>
</dbReference>
<dbReference type="SUPFAM" id="SSF52833">
    <property type="entry name" value="Thioredoxin-like"/>
    <property type="match status" value="1"/>
</dbReference>
<reference evidence="2 3" key="1">
    <citation type="submission" date="2020-10" db="EMBL/GenBank/DDBJ databases">
        <title>Whole genome sequence of oil-degrading bacteria Rhodococcus pyridinivorans strain 5Ap.</title>
        <authorList>
            <person name="Akhremchuk A.E."/>
            <person name="Valentovich L.N."/>
            <person name="Charniauskaya M.I."/>
            <person name="Bukliarevich H.A."/>
            <person name="Titok M.A."/>
        </authorList>
    </citation>
    <scope>NUCLEOTIDE SEQUENCE [LARGE SCALE GENOMIC DNA]</scope>
    <source>
        <strain evidence="2 3">5Ap</strain>
    </source>
</reference>